<gene>
    <name evidence="2" type="ORF">COI93_02225</name>
</gene>
<keyword evidence="1" id="KW-0472">Membrane</keyword>
<protein>
    <submittedName>
        <fullName evidence="2">Uncharacterized protein</fullName>
    </submittedName>
</protein>
<feature type="transmembrane region" description="Helical" evidence="1">
    <location>
        <begin position="158"/>
        <end position="179"/>
    </location>
</feature>
<feature type="transmembrane region" description="Helical" evidence="1">
    <location>
        <begin position="116"/>
        <end position="138"/>
    </location>
</feature>
<keyword evidence="1" id="KW-1133">Transmembrane helix</keyword>
<name>A0A2B0MSI7_BACCE</name>
<dbReference type="Proteomes" id="UP000242656">
    <property type="component" value="Unassembled WGS sequence"/>
</dbReference>
<proteinExistence type="predicted"/>
<dbReference type="RefSeq" id="WP_098489471.1">
    <property type="nucleotide sequence ID" value="NZ_NUWN01000008.1"/>
</dbReference>
<reference evidence="2 3" key="1">
    <citation type="submission" date="2017-09" db="EMBL/GenBank/DDBJ databases">
        <title>Large-scale bioinformatics analysis of Bacillus genomes uncovers conserved roles of natural products in bacterial physiology.</title>
        <authorList>
            <consortium name="Agbiome Team Llc"/>
            <person name="Bleich R.M."/>
            <person name="Grubbs K.J."/>
            <person name="Santa Maria K.C."/>
            <person name="Allen S.E."/>
            <person name="Farag S."/>
            <person name="Shank E.A."/>
            <person name="Bowers A."/>
        </authorList>
    </citation>
    <scope>NUCLEOTIDE SEQUENCE [LARGE SCALE GENOMIC DNA]</scope>
    <source>
        <strain evidence="2 3">AFS083043</strain>
    </source>
</reference>
<dbReference type="AlphaFoldDB" id="A0A2B0MSI7"/>
<keyword evidence="1" id="KW-0812">Transmembrane</keyword>
<feature type="transmembrane region" description="Helical" evidence="1">
    <location>
        <begin position="91"/>
        <end position="110"/>
    </location>
</feature>
<feature type="transmembrane region" description="Helical" evidence="1">
    <location>
        <begin position="20"/>
        <end position="42"/>
    </location>
</feature>
<organism evidence="2 3">
    <name type="scientific">Bacillus cereus</name>
    <dbReference type="NCBI Taxonomy" id="1396"/>
    <lineage>
        <taxon>Bacteria</taxon>
        <taxon>Bacillati</taxon>
        <taxon>Bacillota</taxon>
        <taxon>Bacilli</taxon>
        <taxon>Bacillales</taxon>
        <taxon>Bacillaceae</taxon>
        <taxon>Bacillus</taxon>
        <taxon>Bacillus cereus group</taxon>
    </lineage>
</organism>
<evidence type="ECO:0000313" key="2">
    <source>
        <dbReference type="EMBL" id="PFK47107.1"/>
    </source>
</evidence>
<sequence>MMGKYVHEYFEVYKENFQSLILLTVIVILPMYVLMEIQLIIFEVRTASDQIGMSVYNVFISVLFATLGAAPLVYFLTIVDEEQRPYVKTCLFFLQYGFGFFVFVVLYSFLSAAGMLLFVLPGIIIMAALFAPPIVMCFKNEGLWKNIKFAMQVTKSNFLKIFFMIIATGGIELLIKYGINLIVQAVSPYYVTYVLLNLLVSILLFPFYCCVYKVNFEKWAFTKTFKKEKRIII</sequence>
<feature type="transmembrane region" description="Helical" evidence="1">
    <location>
        <begin position="191"/>
        <end position="211"/>
    </location>
</feature>
<accession>A0A2B0MSI7</accession>
<comment type="caution">
    <text evidence="2">The sequence shown here is derived from an EMBL/GenBank/DDBJ whole genome shotgun (WGS) entry which is preliminary data.</text>
</comment>
<feature type="transmembrane region" description="Helical" evidence="1">
    <location>
        <begin position="54"/>
        <end position="79"/>
    </location>
</feature>
<evidence type="ECO:0000313" key="3">
    <source>
        <dbReference type="Proteomes" id="UP000242656"/>
    </source>
</evidence>
<evidence type="ECO:0000256" key="1">
    <source>
        <dbReference type="SAM" id="Phobius"/>
    </source>
</evidence>
<dbReference type="EMBL" id="NUWN01000008">
    <property type="protein sequence ID" value="PFK47107.1"/>
    <property type="molecule type" value="Genomic_DNA"/>
</dbReference>